<reference evidence="2 3" key="1">
    <citation type="submission" date="2016-10" db="EMBL/GenBank/DDBJ databases">
        <authorList>
            <person name="de Groot N.N."/>
        </authorList>
    </citation>
    <scope>NUCLEOTIDE SEQUENCE [LARGE SCALE GENOMIC DNA]</scope>
    <source>
        <strain evidence="2 3">CGMCC 1.6133</strain>
    </source>
</reference>
<dbReference type="EMBL" id="FNES01000003">
    <property type="protein sequence ID" value="SDJ10242.1"/>
    <property type="molecule type" value="Genomic_DNA"/>
</dbReference>
<gene>
    <name evidence="2" type="ORF">SAMN04487954_10344</name>
</gene>
<evidence type="ECO:0000313" key="2">
    <source>
        <dbReference type="EMBL" id="SDJ10242.1"/>
    </source>
</evidence>
<keyword evidence="1" id="KW-0472">Membrane</keyword>
<dbReference type="Proteomes" id="UP000198525">
    <property type="component" value="Unassembled WGS sequence"/>
</dbReference>
<keyword evidence="1" id="KW-0812">Transmembrane</keyword>
<dbReference type="STRING" id="376427.SAMN04487954_10344"/>
<organism evidence="2 3">
    <name type="scientific">Billgrantia gudaonensis</name>
    <dbReference type="NCBI Taxonomy" id="376427"/>
    <lineage>
        <taxon>Bacteria</taxon>
        <taxon>Pseudomonadati</taxon>
        <taxon>Pseudomonadota</taxon>
        <taxon>Gammaproteobacteria</taxon>
        <taxon>Oceanospirillales</taxon>
        <taxon>Halomonadaceae</taxon>
        <taxon>Billgrantia</taxon>
    </lineage>
</organism>
<proteinExistence type="predicted"/>
<evidence type="ECO:0000256" key="1">
    <source>
        <dbReference type="SAM" id="Phobius"/>
    </source>
</evidence>
<name>A0A1G8QZQ1_9GAMM</name>
<dbReference type="AlphaFoldDB" id="A0A1G8QZQ1"/>
<feature type="transmembrane region" description="Helical" evidence="1">
    <location>
        <begin position="46"/>
        <end position="66"/>
    </location>
</feature>
<feature type="transmembrane region" description="Helical" evidence="1">
    <location>
        <begin position="20"/>
        <end position="40"/>
    </location>
</feature>
<protein>
    <submittedName>
        <fullName evidence="2">Uncharacterized protein</fullName>
    </submittedName>
</protein>
<dbReference type="RefSeq" id="WP_089683460.1">
    <property type="nucleotide sequence ID" value="NZ_FNES01000003.1"/>
</dbReference>
<keyword evidence="3" id="KW-1185">Reference proteome</keyword>
<keyword evidence="1" id="KW-1133">Transmembrane helix</keyword>
<accession>A0A1G8QZQ1</accession>
<dbReference type="OrthoDB" id="7055616at2"/>
<sequence length="460" mass="52087">MTVTQYLSILFSRPRWRHVLGAALVAHLVVGGFALLRALLAGIDLSLIMDGIQFALIQAALFLLYFSSSRMENVRYSLDTQFYVERYYKEHSRFLAMKREGKGGYGAQIGLEAGDTRRLAGRRDLIVSQSLLEYRPPADATIQDLAFRLEDNWYELPWVVADQALEITLKRFNALEKYDYNGLLMAVTGLERGPEGATLVFEKATYYSYLVTNMLPEVELPGGLTYRDMLEPGPALATLETSQPENHLGLNCLYRTRDGDFIIPRRSQNTNVFKGQLSASVSGASNLHTCRLGRTGTYGPLAWLINETREELPFLFTEEGQPTGDEALEDLLGEARFLGITRELRRCGKPEAFFFCPLPLTTGEVRQRLVAHRRARGETVEMSEIRAIDYNENAGFLLVNEAALFEGLGQHIEPGKRRPPLFRKARPEFQHRLRHEGETYVVSEALFVNLVLYQHHRSTG</sequence>
<evidence type="ECO:0000313" key="3">
    <source>
        <dbReference type="Proteomes" id="UP000198525"/>
    </source>
</evidence>